<feature type="domain" description="Calcineurin-like phosphoesterase" evidence="1">
    <location>
        <begin position="1"/>
        <end position="217"/>
    </location>
</feature>
<dbReference type="InterPro" id="IPR004843">
    <property type="entry name" value="Calcineurin-like_PHP"/>
</dbReference>
<dbReference type="InterPro" id="IPR029052">
    <property type="entry name" value="Metallo-depent_PP-like"/>
</dbReference>
<keyword evidence="3" id="KW-1185">Reference proteome</keyword>
<dbReference type="EMBL" id="CP006868">
    <property type="protein sequence ID" value="UXD22205.1"/>
    <property type="molecule type" value="Genomic_DNA"/>
</dbReference>
<dbReference type="PANTHER" id="PTHR37523:SF1">
    <property type="entry name" value="CALCINEURIN-LIKE PHOSPHOESTERASE DOMAIN-CONTAINING PROTEIN"/>
    <property type="match status" value="1"/>
</dbReference>
<accession>A0A977KCM5</accession>
<name>A0A977KCM5_9CREN</name>
<evidence type="ECO:0000313" key="3">
    <source>
        <dbReference type="Proteomes" id="UP001063698"/>
    </source>
</evidence>
<gene>
    <name evidence="2" type="ORF">IPA_02565</name>
</gene>
<proteinExistence type="predicted"/>
<dbReference type="Pfam" id="PF00149">
    <property type="entry name" value="Metallophos"/>
    <property type="match status" value="1"/>
</dbReference>
<dbReference type="GO" id="GO:0016787">
    <property type="term" value="F:hydrolase activity"/>
    <property type="evidence" value="ECO:0007669"/>
    <property type="project" value="InterPro"/>
</dbReference>
<dbReference type="SUPFAM" id="SSF56300">
    <property type="entry name" value="Metallo-dependent phosphatases"/>
    <property type="match status" value="1"/>
</dbReference>
<dbReference type="PANTHER" id="PTHR37523">
    <property type="entry name" value="METALLOPHOSPHOESTERASE"/>
    <property type="match status" value="1"/>
</dbReference>
<evidence type="ECO:0000259" key="1">
    <source>
        <dbReference type="Pfam" id="PF00149"/>
    </source>
</evidence>
<evidence type="ECO:0000313" key="2">
    <source>
        <dbReference type="EMBL" id="UXD22205.1"/>
    </source>
</evidence>
<sequence>MRILHVSDLHGSKKAMELTLELYKELSADLLVVSGDLTGKCVCNENNYCKCVWGRKKSLGMGVEAFENAGGYIVDAHERQVERNAPGLLAWAAKERVEEWLERMKDVNYFIIPGNVDHWLMNEALRNAPKELTINGMVIRGCSIVPYTPFGTYREGSEDDVWKCLPEEADILVSHSPPKGVVDESNYHGGGHVGSISVRRWIEEKQPILSLHGHIHEARGYGRIGKTVVVNPGSEAEHGALLFAVIDLEKDKVEVRLGSREYK</sequence>
<dbReference type="Gene3D" id="3.60.21.10">
    <property type="match status" value="2"/>
</dbReference>
<dbReference type="Proteomes" id="UP001063698">
    <property type="component" value="Chromosome"/>
</dbReference>
<protein>
    <recommendedName>
        <fullName evidence="1">Calcineurin-like phosphoesterase domain-containing protein</fullName>
    </recommendedName>
</protein>
<organism evidence="2 3">
    <name type="scientific">Ignicoccus pacificus DSM 13166</name>
    <dbReference type="NCBI Taxonomy" id="940294"/>
    <lineage>
        <taxon>Archaea</taxon>
        <taxon>Thermoproteota</taxon>
        <taxon>Thermoprotei</taxon>
        <taxon>Desulfurococcales</taxon>
        <taxon>Desulfurococcaceae</taxon>
        <taxon>Ignicoccus</taxon>
    </lineage>
</organism>
<reference evidence="2" key="1">
    <citation type="submission" date="2013-11" db="EMBL/GenBank/DDBJ databases">
        <title>Comparative genomics of Ignicoccus.</title>
        <authorList>
            <person name="Podar M."/>
        </authorList>
    </citation>
    <scope>NUCLEOTIDE SEQUENCE</scope>
    <source>
        <strain evidence="2">DSM 13166</strain>
    </source>
</reference>
<dbReference type="AlphaFoldDB" id="A0A977KCM5"/>
<dbReference type="KEGG" id="ipc:IPA_02565"/>